<dbReference type="NCBIfam" id="NF033543">
    <property type="entry name" value="transpos_IS256"/>
    <property type="match status" value="1"/>
</dbReference>
<dbReference type="PROSITE" id="PS01007">
    <property type="entry name" value="TRANSPOSASE_MUTATOR"/>
    <property type="match status" value="1"/>
</dbReference>
<dbReference type="Proteomes" id="UP000070452">
    <property type="component" value="Unassembled WGS sequence"/>
</dbReference>
<dbReference type="AlphaFoldDB" id="A0A132P4I7"/>
<keyword evidence="6" id="KW-0814">Transposable element</keyword>
<evidence type="ECO:0000256" key="6">
    <source>
        <dbReference type="RuleBase" id="RU365089"/>
    </source>
</evidence>
<dbReference type="EMBL" id="LRHK01000001">
    <property type="protein sequence ID" value="KWX17244.1"/>
    <property type="molecule type" value="Genomic_DNA"/>
</dbReference>
<proteinExistence type="inferred from homology"/>
<reference evidence="7 8" key="1">
    <citation type="submission" date="2016-01" db="EMBL/GenBank/DDBJ databases">
        <title>Molecular Mechanisms for transfer of large genomic segments between Enterococcus faecium strains.</title>
        <authorList>
            <person name="Garcia-Solache M.A."/>
            <person name="Lebreton F."/>
            <person name="Mclaughlin R.E."/>
            <person name="Whiteaker J.D."/>
            <person name="Gilmore M.S."/>
            <person name="Rice L.B."/>
        </authorList>
    </citation>
    <scope>NUCLEOTIDE SEQUENCE [LARGE SCALE GENOMIC DNA]</scope>
    <source>
        <strain evidence="7 8">D344RRF x C68</strain>
    </source>
</reference>
<dbReference type="GO" id="GO:0004803">
    <property type="term" value="F:transposase activity"/>
    <property type="evidence" value="ECO:0007669"/>
    <property type="project" value="UniProtKB-UniRule"/>
</dbReference>
<organism evidence="7 8">
    <name type="scientific">Enterococcus faecium</name>
    <name type="common">Streptococcus faecium</name>
    <dbReference type="NCBI Taxonomy" id="1352"/>
    <lineage>
        <taxon>Bacteria</taxon>
        <taxon>Bacillati</taxon>
        <taxon>Bacillota</taxon>
        <taxon>Bacilli</taxon>
        <taxon>Lactobacillales</taxon>
        <taxon>Enterococcaceae</taxon>
        <taxon>Enterococcus</taxon>
    </lineage>
</organism>
<comment type="function">
    <text evidence="1 6">Required for the transposition of the insertion element.</text>
</comment>
<dbReference type="GO" id="GO:0003677">
    <property type="term" value="F:DNA binding"/>
    <property type="evidence" value="ECO:0007669"/>
    <property type="project" value="UniProtKB-UniRule"/>
</dbReference>
<sequence>MPNFTTEIMETLINKGDLDELFRCHLELAVNSLLQAELTAFLDYEKYDRAGFNSGNSRNGNYSRSFRTEYGELNLVIPRDRNGKFSQQTLPAYKRTNDSLETTIIQLFQKGITMSEISELIEKMYGHHYTPQTISNMTKIVSEDIIAFKERSLESRYSVIFMDAIHIPLKRQTVSKEAVYIVIGIRLDGTKEVLGFSLAPTESAYVWKEILQDLKDRGLKEVLLVVTDGLSGINDSIHSVYPNAQFQQCCVHISRNIAHKVRVSDRQEICSDFKLVYQASSKEEANNQIRFMIDKWKKQYPRVVKLLMNPAILTFYNFPPSIRRTIYSTNLIEGFNKQLKKYTKRKEQFPNEESLERFLVSQFNNYNQKFLCRVHKGFKEIHDTLESMF</sequence>
<gene>
    <name evidence="7" type="ORF">AWT83_01485</name>
</gene>
<dbReference type="InterPro" id="IPR001207">
    <property type="entry name" value="Transposase_mutator"/>
</dbReference>
<accession>A0A132P4I7</accession>
<evidence type="ECO:0000256" key="4">
    <source>
        <dbReference type="ARBA" id="ARBA00023125"/>
    </source>
</evidence>
<evidence type="ECO:0000256" key="1">
    <source>
        <dbReference type="ARBA" id="ARBA00002190"/>
    </source>
</evidence>
<evidence type="ECO:0000313" key="7">
    <source>
        <dbReference type="EMBL" id="KWX17244.1"/>
    </source>
</evidence>
<dbReference type="GO" id="GO:0006313">
    <property type="term" value="P:DNA transposition"/>
    <property type="evidence" value="ECO:0007669"/>
    <property type="project" value="UniProtKB-UniRule"/>
</dbReference>
<protein>
    <recommendedName>
        <fullName evidence="6">Mutator family transposase</fullName>
    </recommendedName>
</protein>
<name>A0A132P4I7_ENTFC</name>
<evidence type="ECO:0000256" key="3">
    <source>
        <dbReference type="ARBA" id="ARBA00022578"/>
    </source>
</evidence>
<dbReference type="Pfam" id="PF00872">
    <property type="entry name" value="Transposase_mut"/>
    <property type="match status" value="1"/>
</dbReference>
<keyword evidence="3 6" id="KW-0815">Transposition</keyword>
<comment type="caution">
    <text evidence="7">The sequence shown here is derived from an EMBL/GenBank/DDBJ whole genome shotgun (WGS) entry which is preliminary data.</text>
</comment>
<keyword evidence="5 6" id="KW-0233">DNA recombination</keyword>
<evidence type="ECO:0000256" key="2">
    <source>
        <dbReference type="ARBA" id="ARBA00010961"/>
    </source>
</evidence>
<evidence type="ECO:0000256" key="5">
    <source>
        <dbReference type="ARBA" id="ARBA00023172"/>
    </source>
</evidence>
<keyword evidence="4 6" id="KW-0238">DNA-binding</keyword>
<dbReference type="RefSeq" id="WP_010778300.1">
    <property type="nucleotide sequence ID" value="NZ_LRHK01000001.1"/>
</dbReference>
<comment type="similarity">
    <text evidence="2 6">Belongs to the transposase mutator family.</text>
</comment>
<dbReference type="PANTHER" id="PTHR33217:SF8">
    <property type="entry name" value="MUTATOR FAMILY TRANSPOSASE"/>
    <property type="match status" value="1"/>
</dbReference>
<evidence type="ECO:0000313" key="8">
    <source>
        <dbReference type="Proteomes" id="UP000070452"/>
    </source>
</evidence>
<dbReference type="PANTHER" id="PTHR33217">
    <property type="entry name" value="TRANSPOSASE FOR INSERTION SEQUENCE ELEMENT IS1081"/>
    <property type="match status" value="1"/>
</dbReference>